<dbReference type="EMBL" id="CCSD01000112">
    <property type="protein sequence ID" value="CDZ92532.1"/>
    <property type="molecule type" value="Genomic_DNA"/>
</dbReference>
<evidence type="ECO:0000256" key="1">
    <source>
        <dbReference type="ARBA" id="ARBA00011900"/>
    </source>
</evidence>
<dbReference type="REBASE" id="100505">
    <property type="entry name" value="Rru231ORF960061P"/>
</dbReference>
<sequence length="1060" mass="118221">MRPAMRTLPSSLRRQLEISVLAARRAAEAASSAAIEGLGVFADRRPDHLDVTQAALRNGLRAKWRQMGNDRDLLVAECAYEQWHRLLFARFLAENGLLLHPRFRAPVTLTECEELADDLGEPDAWSVAARFAAEILPGIFRLDDPCVRLRLAPEGRFALEQILGGIPQETFLADDALGWVYQFWQKDKKGEINASERKIGGADLGPVTQLFTENYMVRFLLENSLGAWWAARHPHSALVKGFHYLRSDDGKPAAGSFEAWPPRVADVTVIDPCCGSGHFLIEAFSMLWQMRAEEEELAPVEAQDAVLRDNLFGLELDPRCVQIAMFNVALQAWKAGGGWRQLPVPNIACSGIPVKAPVEEWRALARGDERIGNALVRLHILFREADTLGSLIDPKRATEIADPTGSQRSFEDVEWSDITPLLEAAASREATDPAIGVLGAEATSIARAAELLSRSYTLVITNVPYLSRAKQVQPLRDHLEHWYEAGMADLATAFVLRSLELGTEVALVTPQSWHQQGSYTALRELILRSCRYRCMARLGNNCWQSRVSSPLFKFHTVLSVIGTGVGDGGSIAAFDIGNGPASEKATELLKAELIRLPYQDQLANPDARLMMQAHAGGALLSKFCIAATGVQTGDSSRYIRKFWEAPDSIRWVRMQSTALISKPFTGREHVLDWDRGQGALSREPSAYLRNTSLWGQQGVAVKQMGDLHATLYTGEAFDNNTAILLPHKIRDLPSIWAFVSSPQYARLVREINARPGVTTADLAKVPFDAEYWRRVAEEAGPLPEPWSDDPTQWLFEGRPEMSTAPLQVAVGRLVGYSWPGQQESDDLDAFADTDGIVCLPAVAGEPPAADRVQMLLAAAFGDSWSPAKVRELLEQVGSKKKSLADWLRDEFFKQHCALFGNRPFVWHVWDGQRDGFSALVNYHRLDRKTLEKLTYTYLGQDWVERQRAEVRDEVAGAEARLAAALRLQRKLEAILGGEAPLDIFVRWKEKHEQPIGWEPDLNDGVRLNIRPFVEAGVLRAPLNIHWRKDRGKNLDGTERHNDKHFTLGEKLQARKKVDTA</sequence>
<dbReference type="Pfam" id="PF07669">
    <property type="entry name" value="Eco57I"/>
    <property type="match status" value="1"/>
</dbReference>
<proteinExistence type="predicted"/>
<evidence type="ECO:0000313" key="7">
    <source>
        <dbReference type="EMBL" id="CDZ92532.1"/>
    </source>
</evidence>
<protein>
    <recommendedName>
        <fullName evidence="1">site-specific DNA-methyltransferase (adenine-specific)</fullName>
        <ecNumber evidence="1">2.1.1.72</ecNumber>
    </recommendedName>
</protein>
<accession>A0A098BWE6</accession>
<dbReference type="PANTHER" id="PTHR33841">
    <property type="entry name" value="DNA METHYLTRANSFERASE YEEA-RELATED"/>
    <property type="match status" value="1"/>
</dbReference>
<dbReference type="GO" id="GO:0032259">
    <property type="term" value="P:methylation"/>
    <property type="evidence" value="ECO:0007669"/>
    <property type="project" value="UniProtKB-KW"/>
</dbReference>
<dbReference type="GO" id="GO:0006304">
    <property type="term" value="P:DNA modification"/>
    <property type="evidence" value="ECO:0007669"/>
    <property type="project" value="InterPro"/>
</dbReference>
<evidence type="ECO:0000313" key="8">
    <source>
        <dbReference type="Proteomes" id="UP000042997"/>
    </source>
</evidence>
<dbReference type="InterPro" id="IPR050953">
    <property type="entry name" value="N4_N6_ade-DNA_methylase"/>
</dbReference>
<name>A0A098BWE6_9NOCA</name>
<dbReference type="Gene3D" id="3.40.50.150">
    <property type="entry name" value="Vaccinia Virus protein VP39"/>
    <property type="match status" value="1"/>
</dbReference>
<evidence type="ECO:0000256" key="3">
    <source>
        <dbReference type="ARBA" id="ARBA00022679"/>
    </source>
</evidence>
<organism evidence="7 8">
    <name type="scientific">Rhodococcus ruber</name>
    <dbReference type="NCBI Taxonomy" id="1830"/>
    <lineage>
        <taxon>Bacteria</taxon>
        <taxon>Bacillati</taxon>
        <taxon>Actinomycetota</taxon>
        <taxon>Actinomycetes</taxon>
        <taxon>Mycobacteriales</taxon>
        <taxon>Nocardiaceae</taxon>
        <taxon>Rhodococcus</taxon>
    </lineage>
</organism>
<feature type="domain" description="Type II methyltransferase M.TaqI-like" evidence="6">
    <location>
        <begin position="310"/>
        <end position="536"/>
    </location>
</feature>
<dbReference type="SUPFAM" id="SSF53335">
    <property type="entry name" value="S-adenosyl-L-methionine-dependent methyltransferases"/>
    <property type="match status" value="1"/>
</dbReference>
<keyword evidence="2" id="KW-0489">Methyltransferase</keyword>
<dbReference type="InterPro" id="IPR011639">
    <property type="entry name" value="MethylTrfase_TaqI-like_dom"/>
</dbReference>
<dbReference type="AlphaFoldDB" id="A0A098BWE6"/>
<evidence type="ECO:0000256" key="5">
    <source>
        <dbReference type="ARBA" id="ARBA00047942"/>
    </source>
</evidence>
<reference evidence="7 8" key="1">
    <citation type="journal article" date="2014" name="Genome Announc.">
        <title>Draft Genome Sequence of Propane- and Butane-Oxidizing Actinobacterium Rhodococcus ruber IEGM 231.</title>
        <authorList>
            <person name="Ivshina I.B."/>
            <person name="Kuyukina M.S."/>
            <person name="Krivoruchko A.V."/>
            <person name="Barbe V."/>
            <person name="Fischer C."/>
        </authorList>
    </citation>
    <scope>NUCLEOTIDE SEQUENCE [LARGE SCALE GENOMIC DNA]</scope>
</reference>
<dbReference type="PANTHER" id="PTHR33841:SF1">
    <property type="entry name" value="DNA METHYLTRANSFERASE A"/>
    <property type="match status" value="1"/>
</dbReference>
<keyword evidence="3" id="KW-0808">Transferase</keyword>
<dbReference type="InterPro" id="IPR029063">
    <property type="entry name" value="SAM-dependent_MTases_sf"/>
</dbReference>
<evidence type="ECO:0000256" key="4">
    <source>
        <dbReference type="ARBA" id="ARBA00022691"/>
    </source>
</evidence>
<keyword evidence="4" id="KW-0949">S-adenosyl-L-methionine</keyword>
<evidence type="ECO:0000256" key="2">
    <source>
        <dbReference type="ARBA" id="ARBA00022603"/>
    </source>
</evidence>
<comment type="catalytic activity">
    <reaction evidence="5">
        <text>a 2'-deoxyadenosine in DNA + S-adenosyl-L-methionine = an N(6)-methyl-2'-deoxyadenosine in DNA + S-adenosyl-L-homocysteine + H(+)</text>
        <dbReference type="Rhea" id="RHEA:15197"/>
        <dbReference type="Rhea" id="RHEA-COMP:12418"/>
        <dbReference type="Rhea" id="RHEA-COMP:12419"/>
        <dbReference type="ChEBI" id="CHEBI:15378"/>
        <dbReference type="ChEBI" id="CHEBI:57856"/>
        <dbReference type="ChEBI" id="CHEBI:59789"/>
        <dbReference type="ChEBI" id="CHEBI:90615"/>
        <dbReference type="ChEBI" id="CHEBI:90616"/>
        <dbReference type="EC" id="2.1.1.72"/>
    </reaction>
</comment>
<dbReference type="Proteomes" id="UP000042997">
    <property type="component" value="Unassembled WGS sequence"/>
</dbReference>
<dbReference type="GO" id="GO:0009007">
    <property type="term" value="F:site-specific DNA-methyltransferase (adenine-specific) activity"/>
    <property type="evidence" value="ECO:0007669"/>
    <property type="project" value="UniProtKB-EC"/>
</dbReference>
<gene>
    <name evidence="7" type="ORF">RHRU231_960061</name>
</gene>
<evidence type="ECO:0000259" key="6">
    <source>
        <dbReference type="Pfam" id="PF07669"/>
    </source>
</evidence>
<dbReference type="EC" id="2.1.1.72" evidence="1"/>